<accession>A0ABT4ULB5</accession>
<keyword evidence="2" id="KW-0238">DNA-binding</keyword>
<keyword evidence="6" id="KW-1185">Reference proteome</keyword>
<dbReference type="RefSeq" id="WP_407031960.1">
    <property type="nucleotide sequence ID" value="NZ_JAQGEF010000015.1"/>
</dbReference>
<dbReference type="Gene3D" id="1.10.10.60">
    <property type="entry name" value="Homeodomain-like"/>
    <property type="match status" value="2"/>
</dbReference>
<evidence type="ECO:0000259" key="4">
    <source>
        <dbReference type="PROSITE" id="PS01124"/>
    </source>
</evidence>
<dbReference type="PANTHER" id="PTHR43280">
    <property type="entry name" value="ARAC-FAMILY TRANSCRIPTIONAL REGULATOR"/>
    <property type="match status" value="1"/>
</dbReference>
<dbReference type="EMBL" id="JAQGEF010000015">
    <property type="protein sequence ID" value="MDA3615633.1"/>
    <property type="molecule type" value="Genomic_DNA"/>
</dbReference>
<keyword evidence="1" id="KW-0805">Transcription regulation</keyword>
<dbReference type="SMART" id="SM00342">
    <property type="entry name" value="HTH_ARAC"/>
    <property type="match status" value="1"/>
</dbReference>
<organism evidence="5 6">
    <name type="scientific">Polluticaenibacter yanchengensis</name>
    <dbReference type="NCBI Taxonomy" id="3014562"/>
    <lineage>
        <taxon>Bacteria</taxon>
        <taxon>Pseudomonadati</taxon>
        <taxon>Bacteroidota</taxon>
        <taxon>Chitinophagia</taxon>
        <taxon>Chitinophagales</taxon>
        <taxon>Chitinophagaceae</taxon>
        <taxon>Polluticaenibacter</taxon>
    </lineage>
</organism>
<feature type="domain" description="HTH araC/xylS-type" evidence="4">
    <location>
        <begin position="10"/>
        <end position="114"/>
    </location>
</feature>
<reference evidence="5 6" key="1">
    <citation type="submission" date="2022-12" db="EMBL/GenBank/DDBJ databases">
        <title>Chitinophagaceae gen. sp. nov., a new member of the family Chitinophagaceae, isolated from soil in a chemical factory.</title>
        <authorList>
            <person name="Ke Z."/>
        </authorList>
    </citation>
    <scope>NUCLEOTIDE SEQUENCE [LARGE SCALE GENOMIC DNA]</scope>
    <source>
        <strain evidence="5 6">LY-5</strain>
    </source>
</reference>
<proteinExistence type="predicted"/>
<name>A0ABT4ULB5_9BACT</name>
<dbReference type="SUPFAM" id="SSF46689">
    <property type="entry name" value="Homeodomain-like"/>
    <property type="match status" value="1"/>
</dbReference>
<evidence type="ECO:0000256" key="1">
    <source>
        <dbReference type="ARBA" id="ARBA00023015"/>
    </source>
</evidence>
<evidence type="ECO:0000313" key="6">
    <source>
        <dbReference type="Proteomes" id="UP001210231"/>
    </source>
</evidence>
<dbReference type="Proteomes" id="UP001210231">
    <property type="component" value="Unassembled WGS sequence"/>
</dbReference>
<gene>
    <name evidence="5" type="ORF">O3P16_12500</name>
</gene>
<evidence type="ECO:0000313" key="5">
    <source>
        <dbReference type="EMBL" id="MDA3615633.1"/>
    </source>
</evidence>
<dbReference type="Pfam" id="PF12833">
    <property type="entry name" value="HTH_18"/>
    <property type="match status" value="1"/>
</dbReference>
<evidence type="ECO:0000256" key="2">
    <source>
        <dbReference type="ARBA" id="ARBA00023125"/>
    </source>
</evidence>
<keyword evidence="3" id="KW-0804">Transcription</keyword>
<sequence length="120" mass="13612">MNNRPKEISEKFVQIIEDNLQDLINGKSDDYLDIHTIASMMNIHATHLSNTIKDTTGKSPCDICNEKTIELAKALLSTDISISAIAYKLTYEPTNFTKYFKRHTGMTPSIYRDGLLKENT</sequence>
<dbReference type="InterPro" id="IPR009057">
    <property type="entry name" value="Homeodomain-like_sf"/>
</dbReference>
<comment type="caution">
    <text evidence="5">The sequence shown here is derived from an EMBL/GenBank/DDBJ whole genome shotgun (WGS) entry which is preliminary data.</text>
</comment>
<dbReference type="PROSITE" id="PS01124">
    <property type="entry name" value="HTH_ARAC_FAMILY_2"/>
    <property type="match status" value="1"/>
</dbReference>
<dbReference type="InterPro" id="IPR018060">
    <property type="entry name" value="HTH_AraC"/>
</dbReference>
<evidence type="ECO:0000256" key="3">
    <source>
        <dbReference type="ARBA" id="ARBA00023163"/>
    </source>
</evidence>
<protein>
    <submittedName>
        <fullName evidence="5">AraC family transcriptional regulator</fullName>
    </submittedName>
</protein>
<dbReference type="PANTHER" id="PTHR43280:SF32">
    <property type="entry name" value="TRANSCRIPTIONAL REGULATORY PROTEIN"/>
    <property type="match status" value="1"/>
</dbReference>